<reference evidence="1 2" key="1">
    <citation type="submission" date="2021-09" db="EMBL/GenBank/DDBJ databases">
        <title>Complete genome sequence of Fifi44.</title>
        <authorList>
            <person name="Kim S.G."/>
            <person name="Park J."/>
            <person name="Roh E."/>
        </authorList>
    </citation>
    <scope>NUCLEOTIDE SEQUENCE [LARGE SCALE GENOMIC DNA]</scope>
</reference>
<dbReference type="Proteomes" id="UP000827644">
    <property type="component" value="Segment"/>
</dbReference>
<sequence length="142" mass="16054">MQLKNNLSGNVQLFYPVKKNGQPDVDFIHIPGGATVELDDKVFEALCKPLTTIKEQRMVEVEIEGEAEVKMDKKNVLIKEFYETGEVKIVNLFKEQIKKGDFTVVERPSISKEQKLAVLNQNGVSVKDLSDEQIDALYDKLA</sequence>
<accession>A0AAE8Y1J2</accession>
<gene>
    <name evidence="1" type="ORF">Fifi44_00057</name>
</gene>
<name>A0AAE8Y1J2_9CAUD</name>
<dbReference type="EMBL" id="OK073976">
    <property type="protein sequence ID" value="UCR74926.1"/>
    <property type="molecule type" value="Genomic_DNA"/>
</dbReference>
<evidence type="ECO:0000313" key="2">
    <source>
        <dbReference type="Proteomes" id="UP000827644"/>
    </source>
</evidence>
<evidence type="ECO:0000313" key="1">
    <source>
        <dbReference type="EMBL" id="UCR74926.1"/>
    </source>
</evidence>
<organism evidence="1 2">
    <name type="scientific">Erwinia phage Fifi44</name>
    <dbReference type="NCBI Taxonomy" id="2876597"/>
    <lineage>
        <taxon>Viruses</taxon>
        <taxon>Duplodnaviria</taxon>
        <taxon>Heunggongvirae</taxon>
        <taxon>Uroviricota</taxon>
        <taxon>Caudoviricetes</taxon>
        <taxon>Chaseviridae</taxon>
        <taxon>Cleopatravirinae</taxon>
        <taxon>Fifivirus</taxon>
        <taxon>Fifivirus fifi44</taxon>
    </lineage>
</organism>
<proteinExistence type="predicted"/>
<protein>
    <submittedName>
        <fullName evidence="1">Uncharacterized protein</fullName>
    </submittedName>
</protein>
<keyword evidence="2" id="KW-1185">Reference proteome</keyword>